<gene>
    <name evidence="1" type="ORF">DXA38_21240</name>
</gene>
<sequence length="59" mass="7037">MKTCRKKSKKTDFTQKNTETSLTIQTCCAIMKRDFLKRNEYRLYFAINIREKRSKKVGG</sequence>
<accession>A0A3E2VFU9</accession>
<name>A0A3E2VFU9_CLOIN</name>
<evidence type="ECO:0000313" key="1">
    <source>
        <dbReference type="EMBL" id="RGC09055.1"/>
    </source>
</evidence>
<dbReference type="Proteomes" id="UP000260025">
    <property type="component" value="Unassembled WGS sequence"/>
</dbReference>
<proteinExistence type="predicted"/>
<dbReference type="AlphaFoldDB" id="A0A3E2VFU9"/>
<dbReference type="EMBL" id="QVEV01000060">
    <property type="protein sequence ID" value="RGC09055.1"/>
    <property type="molecule type" value="Genomic_DNA"/>
</dbReference>
<comment type="caution">
    <text evidence="1">The sequence shown here is derived from an EMBL/GenBank/DDBJ whole genome shotgun (WGS) entry which is preliminary data.</text>
</comment>
<protein>
    <submittedName>
        <fullName evidence="1">Uncharacterized protein</fullName>
    </submittedName>
</protein>
<organism evidence="1 2">
    <name type="scientific">Clostridium innocuum</name>
    <dbReference type="NCBI Taxonomy" id="1522"/>
    <lineage>
        <taxon>Bacteria</taxon>
        <taxon>Bacillati</taxon>
        <taxon>Bacillota</taxon>
        <taxon>Clostridia</taxon>
        <taxon>Eubacteriales</taxon>
        <taxon>Clostridiaceae</taxon>
        <taxon>Clostridium</taxon>
    </lineage>
</organism>
<evidence type="ECO:0000313" key="2">
    <source>
        <dbReference type="Proteomes" id="UP000260025"/>
    </source>
</evidence>
<reference evidence="1 2" key="1">
    <citation type="submission" date="2018-08" db="EMBL/GenBank/DDBJ databases">
        <title>A genome reference for cultivated species of the human gut microbiota.</title>
        <authorList>
            <person name="Zou Y."/>
            <person name="Xue W."/>
            <person name="Luo G."/>
        </authorList>
    </citation>
    <scope>NUCLEOTIDE SEQUENCE [LARGE SCALE GENOMIC DNA]</scope>
    <source>
        <strain evidence="1 2">OF01-2LB</strain>
    </source>
</reference>